<evidence type="ECO:0000259" key="1">
    <source>
        <dbReference type="Pfam" id="PF14480"/>
    </source>
</evidence>
<feature type="domain" description="DNA polymerase III PolC-type N-terminal" evidence="1">
    <location>
        <begin position="1"/>
        <end position="42"/>
    </location>
</feature>
<keyword evidence="3" id="KW-1185">Reference proteome</keyword>
<dbReference type="EC" id="2.7.7.7" evidence="2"/>
<dbReference type="Proteomes" id="UP000254634">
    <property type="component" value="Unassembled WGS sequence"/>
</dbReference>
<gene>
    <name evidence="2" type="primary">polC_1</name>
    <name evidence="2" type="ORF">NCTC13765_00057</name>
</gene>
<keyword evidence="2" id="KW-0808">Transferase</keyword>
<accession>A0A380KT41</accession>
<dbReference type="Pfam" id="PF14480">
    <property type="entry name" value="DNA_pol3_a_NI"/>
    <property type="match status" value="1"/>
</dbReference>
<protein>
    <submittedName>
        <fullName evidence="2">DNA polymerase III PolC</fullName>
        <ecNumber evidence="2">2.7.7.7</ecNumber>
    </submittedName>
</protein>
<organism evidence="2 3">
    <name type="scientific">Streptococcus massiliensis</name>
    <dbReference type="NCBI Taxonomy" id="313439"/>
    <lineage>
        <taxon>Bacteria</taxon>
        <taxon>Bacillati</taxon>
        <taxon>Bacillota</taxon>
        <taxon>Bacilli</taxon>
        <taxon>Lactobacillales</taxon>
        <taxon>Streptococcaceae</taxon>
        <taxon>Streptococcus</taxon>
    </lineage>
</organism>
<dbReference type="InterPro" id="IPR028112">
    <property type="entry name" value="DNA_PolC-type_N_I"/>
</dbReference>
<dbReference type="EMBL" id="UHFR01000004">
    <property type="protein sequence ID" value="SUN72188.1"/>
    <property type="molecule type" value="Genomic_DNA"/>
</dbReference>
<keyword evidence="2" id="KW-0548">Nucleotidyltransferase</keyword>
<dbReference type="GO" id="GO:0003887">
    <property type="term" value="F:DNA-directed DNA polymerase activity"/>
    <property type="evidence" value="ECO:0007669"/>
    <property type="project" value="UniProtKB-EC"/>
</dbReference>
<proteinExistence type="predicted"/>
<sequence>MHKVSRVWEFHFSFEEILPFATFQALKQGLQEEFSKTGNQAIFEIHVQNPTFDEELLQAYYREAFEEGPCASQGFKSVYKDLKVSAKDKDLLIEGRRRLTLSISVKIICLISVSS</sequence>
<reference evidence="2" key="1">
    <citation type="submission" date="2018-06" db="EMBL/GenBank/DDBJ databases">
        <authorList>
            <consortium name="Pathogen Informatics"/>
            <person name="Doyle S."/>
        </authorList>
    </citation>
    <scope>NUCLEOTIDE SEQUENCE [LARGE SCALE GENOMIC DNA]</scope>
    <source>
        <strain evidence="2">NCTC13765</strain>
    </source>
</reference>
<evidence type="ECO:0000313" key="2">
    <source>
        <dbReference type="EMBL" id="SUN72188.1"/>
    </source>
</evidence>
<dbReference type="AlphaFoldDB" id="A0A380KT41"/>
<name>A0A380KT41_9STRE</name>
<evidence type="ECO:0000313" key="3">
    <source>
        <dbReference type="Proteomes" id="UP000254634"/>
    </source>
</evidence>